<feature type="region of interest" description="Disordered" evidence="4">
    <location>
        <begin position="151"/>
        <end position="232"/>
    </location>
</feature>
<organism evidence="6 7">
    <name type="scientific">Streptococcus urinalis 2285-97</name>
    <dbReference type="NCBI Taxonomy" id="764291"/>
    <lineage>
        <taxon>Bacteria</taxon>
        <taxon>Bacillati</taxon>
        <taxon>Bacillota</taxon>
        <taxon>Bacilli</taxon>
        <taxon>Lactobacillales</taxon>
        <taxon>Streptococcaceae</taxon>
        <taxon>Streptococcus</taxon>
    </lineage>
</organism>
<gene>
    <name evidence="6" type="ORF">STRUR_0447</name>
</gene>
<feature type="transmembrane region" description="Helical" evidence="5">
    <location>
        <begin position="9"/>
        <end position="28"/>
    </location>
</feature>
<evidence type="ECO:0000313" key="7">
    <source>
        <dbReference type="Proteomes" id="UP000005388"/>
    </source>
</evidence>
<protein>
    <submittedName>
        <fullName evidence="6">Uncharacterized protein</fullName>
    </submittedName>
</protein>
<evidence type="ECO:0000256" key="4">
    <source>
        <dbReference type="SAM" id="MobiDB-lite"/>
    </source>
</evidence>
<dbReference type="GO" id="GO:0005576">
    <property type="term" value="C:extracellular region"/>
    <property type="evidence" value="ECO:0007669"/>
    <property type="project" value="UniProtKB-SubCell"/>
</dbReference>
<evidence type="ECO:0000256" key="3">
    <source>
        <dbReference type="ARBA" id="ARBA00022729"/>
    </source>
</evidence>
<feature type="compositionally biased region" description="Low complexity" evidence="4">
    <location>
        <begin position="181"/>
        <end position="223"/>
    </location>
</feature>
<dbReference type="Proteomes" id="UP000005388">
    <property type="component" value="Unassembled WGS sequence"/>
</dbReference>
<keyword evidence="7" id="KW-1185">Reference proteome</keyword>
<dbReference type="RefSeq" id="WP_006740286.1">
    <property type="nucleotide sequence ID" value="NZ_AEUZ02000001.1"/>
</dbReference>
<feature type="compositionally biased region" description="Polar residues" evidence="4">
    <location>
        <begin position="166"/>
        <end position="180"/>
    </location>
</feature>
<evidence type="ECO:0000256" key="1">
    <source>
        <dbReference type="ARBA" id="ARBA00004613"/>
    </source>
</evidence>
<dbReference type="AlphaFoldDB" id="G5KCD2"/>
<keyword evidence="5" id="KW-0472">Membrane</keyword>
<keyword evidence="3" id="KW-0732">Signal</keyword>
<proteinExistence type="predicted"/>
<dbReference type="Gene3D" id="1.10.10.1270">
    <property type="entry name" value="Sbi, C3 binding domain IV"/>
    <property type="match status" value="2"/>
</dbReference>
<evidence type="ECO:0000256" key="5">
    <source>
        <dbReference type="SAM" id="Phobius"/>
    </source>
</evidence>
<keyword evidence="5" id="KW-0812">Transmembrane</keyword>
<dbReference type="EMBL" id="AEUZ02000001">
    <property type="protein sequence ID" value="EHJ57584.1"/>
    <property type="molecule type" value="Genomic_DNA"/>
</dbReference>
<dbReference type="InterPro" id="IPR041909">
    <property type="entry name" value="Sbi_C3_db_domIV"/>
</dbReference>
<keyword evidence="5" id="KW-1133">Transmembrane helix</keyword>
<keyword evidence="2" id="KW-0964">Secreted</keyword>
<reference evidence="6 7" key="1">
    <citation type="journal article" date="2014" name="Int. J. Syst. Evol. Microbiol.">
        <title>Phylogenomics and the dynamic genome evolution of the genus Streptococcus.</title>
        <authorList>
            <consortium name="The Broad Institute Genome Sequencing Platform"/>
            <person name="Richards V.P."/>
            <person name="Palmer S.R."/>
            <person name="Pavinski Bitar P.D."/>
            <person name="Qin X."/>
            <person name="Weinstock G.M."/>
            <person name="Highlander S.K."/>
            <person name="Town C.D."/>
            <person name="Burne R.A."/>
            <person name="Stanhope M.J."/>
        </authorList>
    </citation>
    <scope>NUCLEOTIDE SEQUENCE [LARGE SCALE GENOMIC DNA]</scope>
    <source>
        <strain evidence="6 7">2285-97</strain>
    </source>
</reference>
<name>G5KCD2_9STRE</name>
<accession>G5KCD2</accession>
<evidence type="ECO:0000256" key="2">
    <source>
        <dbReference type="ARBA" id="ARBA00022525"/>
    </source>
</evidence>
<dbReference type="STRING" id="764291.STRUR_0447"/>
<comment type="subcellular location">
    <subcellularLocation>
        <location evidence="1">Secreted</location>
    </subcellularLocation>
</comment>
<dbReference type="eggNOG" id="ENOG502ZJ1F">
    <property type="taxonomic scope" value="Bacteria"/>
</dbReference>
<comment type="caution">
    <text evidence="6">The sequence shown here is derived from an EMBL/GenBank/DDBJ whole genome shotgun (WGS) entry which is preliminary data.</text>
</comment>
<sequence>MKQKKNETIYLMLSIILIAVGGMVYLLYGTESSSTSVTTSSSNAVTKNQSTKEAEKLIKELEANPSKELLEKAQAALDKVDNPKKDSLQKRITAISEFIKAQELVSAVETNPTQGNLDTAKEAVNQLADGDRKTKLQKRLDAIVIPSTNASVDQSEDISVPESSAVEDNNTADNSQATAGNSQSTPTIQNQQPTTPSVTIPNTSTPQTPTPSESQTTPSASSNEQPNPNTDS</sequence>
<evidence type="ECO:0000313" key="6">
    <source>
        <dbReference type="EMBL" id="EHJ57584.1"/>
    </source>
</evidence>